<feature type="signal peptide" evidence="2">
    <location>
        <begin position="1"/>
        <end position="26"/>
    </location>
</feature>
<dbReference type="EMBL" id="JAAXPE010000002">
    <property type="protein sequence ID" value="NKY84505.1"/>
    <property type="molecule type" value="Genomic_DNA"/>
</dbReference>
<evidence type="ECO:0000313" key="5">
    <source>
        <dbReference type="Proteomes" id="UP000523447"/>
    </source>
</evidence>
<keyword evidence="2" id="KW-0732">Signal</keyword>
<dbReference type="AlphaFoldDB" id="A0A7X6LV54"/>
<evidence type="ECO:0000313" key="4">
    <source>
        <dbReference type="EMBL" id="NKY84505.1"/>
    </source>
</evidence>
<organism evidence="4 5">
    <name type="scientific">Nocardia veterana</name>
    <dbReference type="NCBI Taxonomy" id="132249"/>
    <lineage>
        <taxon>Bacteria</taxon>
        <taxon>Bacillati</taxon>
        <taxon>Actinomycetota</taxon>
        <taxon>Actinomycetes</taxon>
        <taxon>Mycobacteriales</taxon>
        <taxon>Nocardiaceae</taxon>
        <taxon>Nocardia</taxon>
    </lineage>
</organism>
<accession>A0A7X6LV54</accession>
<protein>
    <recommendedName>
        <fullName evidence="3">DUF8020 domain-containing protein</fullName>
    </recommendedName>
</protein>
<evidence type="ECO:0000259" key="3">
    <source>
        <dbReference type="Pfam" id="PF26059"/>
    </source>
</evidence>
<keyword evidence="1" id="KW-0472">Membrane</keyword>
<dbReference type="InterPro" id="IPR058333">
    <property type="entry name" value="DUF8020"/>
</dbReference>
<dbReference type="Proteomes" id="UP000523447">
    <property type="component" value="Unassembled WGS sequence"/>
</dbReference>
<keyword evidence="5" id="KW-1185">Reference proteome</keyword>
<evidence type="ECO:0000256" key="1">
    <source>
        <dbReference type="SAM" id="Phobius"/>
    </source>
</evidence>
<feature type="transmembrane region" description="Helical" evidence="1">
    <location>
        <begin position="191"/>
        <end position="218"/>
    </location>
</feature>
<feature type="transmembrane region" description="Helical" evidence="1">
    <location>
        <begin position="154"/>
        <end position="179"/>
    </location>
</feature>
<proteinExistence type="predicted"/>
<feature type="chain" id="PRO_5030541774" description="DUF8020 domain-containing protein" evidence="2">
    <location>
        <begin position="27"/>
        <end position="222"/>
    </location>
</feature>
<comment type="caution">
    <text evidence="4">The sequence shown here is derived from an EMBL/GenBank/DDBJ whole genome shotgun (WGS) entry which is preliminary data.</text>
</comment>
<feature type="domain" description="DUF8020" evidence="3">
    <location>
        <begin position="34"/>
        <end position="102"/>
    </location>
</feature>
<dbReference type="RefSeq" id="WP_051031777.1">
    <property type="nucleotide sequence ID" value="NZ_CAWPHS010000012.1"/>
</dbReference>
<keyword evidence="1" id="KW-0812">Transmembrane</keyword>
<dbReference type="Pfam" id="PF26059">
    <property type="entry name" value="DUF8020"/>
    <property type="match status" value="1"/>
</dbReference>
<reference evidence="4 5" key="1">
    <citation type="submission" date="2020-04" db="EMBL/GenBank/DDBJ databases">
        <title>MicrobeNet Type strains.</title>
        <authorList>
            <person name="Nicholson A.C."/>
        </authorList>
    </citation>
    <scope>NUCLEOTIDE SEQUENCE [LARGE SCALE GENOMIC DNA]</scope>
    <source>
        <strain evidence="4 5">DSM 44445</strain>
    </source>
</reference>
<name>A0A7X6LV54_9NOCA</name>
<gene>
    <name evidence="4" type="ORF">HGA07_02555</name>
</gene>
<evidence type="ECO:0000256" key="2">
    <source>
        <dbReference type="SAM" id="SignalP"/>
    </source>
</evidence>
<sequence>MMFRTGAALAALVISALGISAGTASADPVAPASDIHFEAHAVGRSVVLAMDTGAVAVNDDHLRLIDRNGATVAALPLAYVRDGQALPIAAQVEGNRVTLTAETDPAASRPLPPATAKEIDALSHPNFNAALGNFSMSMMAAATVGSLLGSTVGAGIGCVAGGIVGGAAGGVVTIGVLAVPGAIGGCLVTGAALAAMGAVVGTIVVGIPALIAAGAQFWNDTH</sequence>
<keyword evidence="1" id="KW-1133">Transmembrane helix</keyword>